<protein>
    <recommendedName>
        <fullName evidence="2">Small ribosomal subunit protein mS35 mitochondrial conserved domain-containing protein</fullName>
    </recommendedName>
</protein>
<reference evidence="3 5" key="1">
    <citation type="submission" date="2020-01" db="EMBL/GenBank/DDBJ databases">
        <authorList>
            <consortium name="DOE Joint Genome Institute"/>
            <person name="Haridas S."/>
            <person name="Albert R."/>
            <person name="Binder M."/>
            <person name="Bloem J."/>
            <person name="Labutti K."/>
            <person name="Salamov A."/>
            <person name="Andreopoulos B."/>
            <person name="Baker S.E."/>
            <person name="Barry K."/>
            <person name="Bills G."/>
            <person name="Bluhm B.H."/>
            <person name="Cannon C."/>
            <person name="Castanera R."/>
            <person name="Culley D.E."/>
            <person name="Daum C."/>
            <person name="Ezra D."/>
            <person name="Gonzalez J.B."/>
            <person name="Henrissat B."/>
            <person name="Kuo A."/>
            <person name="Liang C."/>
            <person name="Lipzen A."/>
            <person name="Lutzoni F."/>
            <person name="Magnuson J."/>
            <person name="Mondo S."/>
            <person name="Nolan M."/>
            <person name="Ohm R."/>
            <person name="Pangilinan J."/>
            <person name="Park H.-J."/>
            <person name="Ramirez L."/>
            <person name="Alfaro M."/>
            <person name="Sun H."/>
            <person name="Tritt A."/>
            <person name="Yoshinaga Y."/>
            <person name="Zwiers L.-H."/>
            <person name="Turgeon B.G."/>
            <person name="Goodwin S.B."/>
            <person name="Spatafora J.W."/>
            <person name="Crous P.W."/>
            <person name="Grigoriev I.V."/>
        </authorList>
    </citation>
    <scope>NUCLEOTIDE SEQUENCE</scope>
    <source>
        <strain evidence="3 5">CBS 781.70</strain>
    </source>
</reference>
<dbReference type="InterPro" id="IPR019349">
    <property type="entry name" value="Ribosomal_mS35_mit"/>
</dbReference>
<name>A0A6G1G2E5_9PEZI</name>
<accession>A0A6G1G2E5</accession>
<evidence type="ECO:0000256" key="1">
    <source>
        <dbReference type="SAM" id="MobiDB-lite"/>
    </source>
</evidence>
<evidence type="ECO:0000313" key="4">
    <source>
        <dbReference type="Proteomes" id="UP000504638"/>
    </source>
</evidence>
<feature type="region of interest" description="Disordered" evidence="1">
    <location>
        <begin position="1"/>
        <end position="27"/>
    </location>
</feature>
<dbReference type="Pfam" id="PF10213">
    <property type="entry name" value="MRP-S28"/>
    <property type="match status" value="1"/>
</dbReference>
<dbReference type="GO" id="GO:0003735">
    <property type="term" value="F:structural constituent of ribosome"/>
    <property type="evidence" value="ECO:0007669"/>
    <property type="project" value="InterPro"/>
</dbReference>
<reference evidence="5" key="2">
    <citation type="submission" date="2020-04" db="EMBL/GenBank/DDBJ databases">
        <authorList>
            <consortium name="NCBI Genome Project"/>
        </authorList>
    </citation>
    <scope>NUCLEOTIDE SEQUENCE</scope>
    <source>
        <strain evidence="5">CBS 781.70</strain>
    </source>
</reference>
<evidence type="ECO:0000313" key="5">
    <source>
        <dbReference type="RefSeq" id="XP_033533819.1"/>
    </source>
</evidence>
<proteinExistence type="predicted"/>
<dbReference type="RefSeq" id="XP_033533819.1">
    <property type="nucleotide sequence ID" value="XM_033676422.1"/>
</dbReference>
<evidence type="ECO:0000313" key="3">
    <source>
        <dbReference type="EMBL" id="KAF1812188.1"/>
    </source>
</evidence>
<dbReference type="AlphaFoldDB" id="A0A6G1G2E5"/>
<dbReference type="EMBL" id="ML975158">
    <property type="protein sequence ID" value="KAF1812188.1"/>
    <property type="molecule type" value="Genomic_DNA"/>
</dbReference>
<dbReference type="PANTHER" id="PTHR13490:SF0">
    <property type="entry name" value="SMALL RIBOSOMAL SUBUNIT PROTEIN MS35"/>
    <property type="match status" value="1"/>
</dbReference>
<evidence type="ECO:0000259" key="2">
    <source>
        <dbReference type="Pfam" id="PF10213"/>
    </source>
</evidence>
<dbReference type="Proteomes" id="UP000504638">
    <property type="component" value="Unplaced"/>
</dbReference>
<dbReference type="GO" id="GO:0032543">
    <property type="term" value="P:mitochondrial translation"/>
    <property type="evidence" value="ECO:0007669"/>
    <property type="project" value="InterPro"/>
</dbReference>
<dbReference type="GO" id="GO:0005763">
    <property type="term" value="C:mitochondrial small ribosomal subunit"/>
    <property type="evidence" value="ECO:0007669"/>
    <property type="project" value="TreeGrafter"/>
</dbReference>
<organism evidence="3">
    <name type="scientific">Eremomyces bilateralis CBS 781.70</name>
    <dbReference type="NCBI Taxonomy" id="1392243"/>
    <lineage>
        <taxon>Eukaryota</taxon>
        <taxon>Fungi</taxon>
        <taxon>Dikarya</taxon>
        <taxon>Ascomycota</taxon>
        <taxon>Pezizomycotina</taxon>
        <taxon>Dothideomycetes</taxon>
        <taxon>Dothideomycetes incertae sedis</taxon>
        <taxon>Eremomycetales</taxon>
        <taxon>Eremomycetaceae</taxon>
        <taxon>Eremomyces</taxon>
    </lineage>
</organism>
<keyword evidence="4" id="KW-1185">Reference proteome</keyword>
<gene>
    <name evidence="3 5" type="ORF">P152DRAFT_397680</name>
</gene>
<dbReference type="InterPro" id="IPR039848">
    <property type="entry name" value="Ribosomal_mS35_mt"/>
</dbReference>
<dbReference type="PANTHER" id="PTHR13490">
    <property type="entry name" value="MITOCHONDRIAL 28S RIBOSOMAL PROTEIN S28"/>
    <property type="match status" value="1"/>
</dbReference>
<feature type="domain" description="Small ribosomal subunit protein mS35 mitochondrial conserved" evidence="2">
    <location>
        <begin position="54"/>
        <end position="174"/>
    </location>
</feature>
<dbReference type="GeneID" id="54416992"/>
<reference evidence="5" key="3">
    <citation type="submission" date="2025-04" db="UniProtKB">
        <authorList>
            <consortium name="RefSeq"/>
        </authorList>
    </citation>
    <scope>IDENTIFICATION</scope>
    <source>
        <strain evidence="5">CBS 781.70</strain>
    </source>
</reference>
<dbReference type="OrthoDB" id="283424at2759"/>
<sequence length="241" mass="27746">MDAVRPDQEGLDEPFGNDDVAPAAHAELEQQREIREYARWVAWELPLLSKYARPFEPPKKTHPLRFRYTTYLGEDHPAARKVVVELDPNDLPNLSEQQRDKLIKIAGSRYHPGTGIIKMSSEAFGTQAQNKRFLGDTINGLIAEARDGKDTFEDVPFDFRYYTPKPFHEFPKEWIMTPERKQELEQRRIAQLEGFGESRGDAVPLLDGTSAAEKVEEPVMIRSRLRAREAPMERPSFMPRP</sequence>